<dbReference type="EMBL" id="CP136898">
    <property type="protein sequence ID" value="WOL18706.1"/>
    <property type="molecule type" value="Genomic_DNA"/>
</dbReference>
<comment type="similarity">
    <text evidence="1">Belongs to the short-chain dehydrogenases/reductases (SDR) family.</text>
</comment>
<name>A0AAQ3QRG4_9LILI</name>
<proteinExistence type="inferred from homology"/>
<dbReference type="PANTHER" id="PTHR43490">
    <property type="entry name" value="(+)-NEOMENTHOL DEHYDROGENASE"/>
    <property type="match status" value="1"/>
</dbReference>
<evidence type="ECO:0000313" key="5">
    <source>
        <dbReference type="EMBL" id="WOL18706.1"/>
    </source>
</evidence>
<evidence type="ECO:0000256" key="1">
    <source>
        <dbReference type="ARBA" id="ARBA00006484"/>
    </source>
</evidence>
<feature type="compositionally biased region" description="Basic residues" evidence="4">
    <location>
        <begin position="44"/>
        <end position="56"/>
    </location>
</feature>
<feature type="region of interest" description="Disordered" evidence="4">
    <location>
        <begin position="37"/>
        <end position="56"/>
    </location>
</feature>
<dbReference type="PANTHER" id="PTHR43490:SF99">
    <property type="entry name" value="SHORT-CHAIN DEHYDROGENASE_REDUCTASE"/>
    <property type="match status" value="1"/>
</dbReference>
<dbReference type="Gene3D" id="3.40.50.720">
    <property type="entry name" value="NAD(P)-binding Rossmann-like Domain"/>
    <property type="match status" value="1"/>
</dbReference>
<dbReference type="Pfam" id="PF00106">
    <property type="entry name" value="adh_short"/>
    <property type="match status" value="1"/>
</dbReference>
<keyword evidence="2" id="KW-0521">NADP</keyword>
<dbReference type="GO" id="GO:0016020">
    <property type="term" value="C:membrane"/>
    <property type="evidence" value="ECO:0007669"/>
    <property type="project" value="TreeGrafter"/>
</dbReference>
<keyword evidence="6" id="KW-1185">Reference proteome</keyword>
<dbReference type="InterPro" id="IPR036291">
    <property type="entry name" value="NAD(P)-bd_dom_sf"/>
</dbReference>
<dbReference type="SUPFAM" id="SSF51735">
    <property type="entry name" value="NAD(P)-binding Rossmann-fold domains"/>
    <property type="match status" value="1"/>
</dbReference>
<reference evidence="5 6" key="1">
    <citation type="submission" date="2023-10" db="EMBL/GenBank/DDBJ databases">
        <title>Chromosome-scale genome assembly provides insights into flower coloration mechanisms of Canna indica.</title>
        <authorList>
            <person name="Li C."/>
        </authorList>
    </citation>
    <scope>NUCLEOTIDE SEQUENCE [LARGE SCALE GENOMIC DNA]</scope>
    <source>
        <tissue evidence="5">Flower</tissue>
    </source>
</reference>
<evidence type="ECO:0000256" key="3">
    <source>
        <dbReference type="ARBA" id="ARBA00023002"/>
    </source>
</evidence>
<keyword evidence="3" id="KW-0560">Oxidoreductase</keyword>
<dbReference type="Proteomes" id="UP001327560">
    <property type="component" value="Chromosome 9"/>
</dbReference>
<dbReference type="AlphaFoldDB" id="A0AAQ3QRG4"/>
<dbReference type="GO" id="GO:0016491">
    <property type="term" value="F:oxidoreductase activity"/>
    <property type="evidence" value="ECO:0007669"/>
    <property type="project" value="UniProtKB-KW"/>
</dbReference>
<sequence>MGKLERRRAKHQRLLRYLQIAELRKIPYSTLPPTARGPWVVRHPDRKGRRPRPGGRRLLRREGLNVEFRQLDILDADSIESFANWVGDKYGGLDILVNNADVNLNKGDDISVEFAEKVIATNYVGTKRMIKFSVLSLYR</sequence>
<evidence type="ECO:0000256" key="4">
    <source>
        <dbReference type="SAM" id="MobiDB-lite"/>
    </source>
</evidence>
<organism evidence="5 6">
    <name type="scientific">Canna indica</name>
    <name type="common">Indian-shot</name>
    <dbReference type="NCBI Taxonomy" id="4628"/>
    <lineage>
        <taxon>Eukaryota</taxon>
        <taxon>Viridiplantae</taxon>
        <taxon>Streptophyta</taxon>
        <taxon>Embryophyta</taxon>
        <taxon>Tracheophyta</taxon>
        <taxon>Spermatophyta</taxon>
        <taxon>Magnoliopsida</taxon>
        <taxon>Liliopsida</taxon>
        <taxon>Zingiberales</taxon>
        <taxon>Cannaceae</taxon>
        <taxon>Canna</taxon>
    </lineage>
</organism>
<protein>
    <submittedName>
        <fullName evidence="5">Carbonyl reductase</fullName>
    </submittedName>
</protein>
<evidence type="ECO:0000256" key="2">
    <source>
        <dbReference type="ARBA" id="ARBA00022857"/>
    </source>
</evidence>
<evidence type="ECO:0000313" key="6">
    <source>
        <dbReference type="Proteomes" id="UP001327560"/>
    </source>
</evidence>
<dbReference type="InterPro" id="IPR002347">
    <property type="entry name" value="SDR_fam"/>
</dbReference>
<gene>
    <name evidence="5" type="ORF">Cni_G27503</name>
</gene>
<accession>A0AAQ3QRG4</accession>